<dbReference type="InterPro" id="IPR040648">
    <property type="entry name" value="HMGXB3_CxC4"/>
</dbReference>
<sequence>MQVEGGNEHGSSLALYIDAVQSECVGFINLFAGLFAVEGWNRKSGGGTNHWFHFKASKDGDFEELCSCRQGQLDCFHKQYFRLHGQDDFGIIKPRDTAEVILFAKEIQDYEGEQAIHRFSVAKGNDTLALSNRVFVMHEGSDKGNGVWKCTRDGRWNCTHIKAAQKYMNQKDTKEGNSMDAEDGIDISEFCITLAKKCVKVRHGERATSHLAIPPPRWAMLPTEIAIPSPVPLRENPGCIRLNPQGSCCCRDGGRDFYNSERPTVVHKCTVYTLTQAFVADIELQNCSRCPRASRRYIGPEPRDIGLFNYNNRALFSHEVLNEYISAFSSSVTPFEAWVDHMNRRYQETTPYIPFARGALFRSAWFAYGRLLSLDGDKSCPRCGDAPENIIWDGVSIAFSRKHINDELQPPTSTTDASQIRESKPLSRQEWLPDSAMRRTLRNWLEAGGLGVESCDDDDHESLKKILEAAVERTKTFSVLECWLRSQHHDLATLFCNRLGYKEVGDDNKWRPQKEYMSLFQLVS</sequence>
<dbReference type="Proteomes" id="UP000053593">
    <property type="component" value="Unassembled WGS sequence"/>
</dbReference>
<dbReference type="HOGENOM" id="CLU_519762_0_0_1"/>
<dbReference type="AlphaFoldDB" id="A0A0D0CFX3"/>
<reference evidence="2 3" key="1">
    <citation type="submission" date="2014-04" db="EMBL/GenBank/DDBJ databases">
        <title>Evolutionary Origins and Diversification of the Mycorrhizal Mutualists.</title>
        <authorList>
            <consortium name="DOE Joint Genome Institute"/>
            <consortium name="Mycorrhizal Genomics Consortium"/>
            <person name="Kohler A."/>
            <person name="Kuo A."/>
            <person name="Nagy L.G."/>
            <person name="Floudas D."/>
            <person name="Copeland A."/>
            <person name="Barry K.W."/>
            <person name="Cichocki N."/>
            <person name="Veneault-Fourrey C."/>
            <person name="LaButti K."/>
            <person name="Lindquist E.A."/>
            <person name="Lipzen A."/>
            <person name="Lundell T."/>
            <person name="Morin E."/>
            <person name="Murat C."/>
            <person name="Riley R."/>
            <person name="Ohm R."/>
            <person name="Sun H."/>
            <person name="Tunlid A."/>
            <person name="Henrissat B."/>
            <person name="Grigoriev I.V."/>
            <person name="Hibbett D.S."/>
            <person name="Martin F."/>
        </authorList>
    </citation>
    <scope>NUCLEOTIDE SEQUENCE [LARGE SCALE GENOMIC DNA]</scope>
    <source>
        <strain evidence="2 3">FD-317 M1</strain>
    </source>
</reference>
<dbReference type="EMBL" id="KN834771">
    <property type="protein sequence ID" value="KIK61479.1"/>
    <property type="molecule type" value="Genomic_DNA"/>
</dbReference>
<evidence type="ECO:0000313" key="3">
    <source>
        <dbReference type="Proteomes" id="UP000053593"/>
    </source>
</evidence>
<keyword evidence="3" id="KW-1185">Reference proteome</keyword>
<name>A0A0D0CFX3_9AGAR</name>
<accession>A0A0D0CFX3</accession>
<proteinExistence type="predicted"/>
<evidence type="ECO:0000259" key="1">
    <source>
        <dbReference type="Pfam" id="PF18717"/>
    </source>
</evidence>
<dbReference type="OrthoDB" id="5598737at2759"/>
<feature type="domain" description="HMG" evidence="1">
    <location>
        <begin position="241"/>
        <end position="368"/>
    </location>
</feature>
<evidence type="ECO:0000313" key="2">
    <source>
        <dbReference type="EMBL" id="KIK61479.1"/>
    </source>
</evidence>
<protein>
    <recommendedName>
        <fullName evidence="1">HMG domain-containing protein</fullName>
    </recommendedName>
</protein>
<dbReference type="Pfam" id="PF18717">
    <property type="entry name" value="CxC4"/>
    <property type="match status" value="1"/>
</dbReference>
<organism evidence="2 3">
    <name type="scientific">Collybiopsis luxurians FD-317 M1</name>
    <dbReference type="NCBI Taxonomy" id="944289"/>
    <lineage>
        <taxon>Eukaryota</taxon>
        <taxon>Fungi</taxon>
        <taxon>Dikarya</taxon>
        <taxon>Basidiomycota</taxon>
        <taxon>Agaricomycotina</taxon>
        <taxon>Agaricomycetes</taxon>
        <taxon>Agaricomycetidae</taxon>
        <taxon>Agaricales</taxon>
        <taxon>Marasmiineae</taxon>
        <taxon>Omphalotaceae</taxon>
        <taxon>Collybiopsis</taxon>
        <taxon>Collybiopsis luxurians</taxon>
    </lineage>
</organism>
<gene>
    <name evidence="2" type="ORF">GYMLUDRAFT_166325</name>
</gene>